<dbReference type="RefSeq" id="WP_006747303.1">
    <property type="nucleotide sequence ID" value="NZ_CP007029.1"/>
</dbReference>
<name>W0DIQ7_9GAMM</name>
<evidence type="ECO:0000313" key="3">
    <source>
        <dbReference type="EMBL" id="AHE98499.1"/>
    </source>
</evidence>
<dbReference type="HOGENOM" id="CLU_134280_3_0_6"/>
<feature type="region of interest" description="Disordered" evidence="1">
    <location>
        <begin position="118"/>
        <end position="147"/>
    </location>
</feature>
<organism evidence="3 4">
    <name type="scientific">Thioalkalivibrio paradoxus ARh 1</name>
    <dbReference type="NCBI Taxonomy" id="713585"/>
    <lineage>
        <taxon>Bacteria</taxon>
        <taxon>Pseudomonadati</taxon>
        <taxon>Pseudomonadota</taxon>
        <taxon>Gammaproteobacteria</taxon>
        <taxon>Chromatiales</taxon>
        <taxon>Ectothiorhodospiraceae</taxon>
        <taxon>Thioalkalivibrio</taxon>
    </lineage>
</organism>
<feature type="transmembrane region" description="Helical" evidence="2">
    <location>
        <begin position="63"/>
        <end position="82"/>
    </location>
</feature>
<evidence type="ECO:0000256" key="2">
    <source>
        <dbReference type="SAM" id="Phobius"/>
    </source>
</evidence>
<dbReference type="Pfam" id="PF10066">
    <property type="entry name" value="DUF2304"/>
    <property type="match status" value="1"/>
</dbReference>
<proteinExistence type="predicted"/>
<reference evidence="3 4" key="1">
    <citation type="submission" date="2013-12" db="EMBL/GenBank/DDBJ databases">
        <authorList>
            <consortium name="DOE Joint Genome Institute"/>
            <person name="Muyzer G."/>
            <person name="Huntemann M."/>
            <person name="Han J."/>
            <person name="Chen A."/>
            <person name="Kyrpides N."/>
            <person name="Mavromatis K."/>
            <person name="Markowitz V."/>
            <person name="Palaniappan K."/>
            <person name="Ivanova N."/>
            <person name="Schaumberg A."/>
            <person name="Pati A."/>
            <person name="Liolios K."/>
            <person name="Nordberg H.P."/>
            <person name="Cantor M.N."/>
            <person name="Hua S.X."/>
            <person name="Woyke T."/>
        </authorList>
    </citation>
    <scope>NUCLEOTIDE SEQUENCE [LARGE SCALE GENOMIC DNA]</scope>
    <source>
        <strain evidence="3 4">ARh 1</strain>
    </source>
</reference>
<dbReference type="Proteomes" id="UP000005289">
    <property type="component" value="Chromosome"/>
</dbReference>
<keyword evidence="4" id="KW-1185">Reference proteome</keyword>
<keyword evidence="2" id="KW-0812">Transmembrane</keyword>
<feature type="transmembrane region" description="Helical" evidence="2">
    <location>
        <begin position="6"/>
        <end position="23"/>
    </location>
</feature>
<dbReference type="AlphaFoldDB" id="W0DIQ7"/>
<dbReference type="STRING" id="713585.THITH_09750"/>
<keyword evidence="2" id="KW-1133">Transmembrane helix</keyword>
<dbReference type="KEGG" id="tti:THITH_09750"/>
<sequence length="147" mass="16489">MIPYQWTSAAIGLLIAGAILYLVRRDHLHGPYAVWWLAASVVIVLVGLFPQAVNLVAHGLGISYPPILPVFLGMGLILIKMLTQDLERSRQELHLRRLTQRIAILEALMDERGIPAPQSVAHRPHRLPSNDHVQSDEPDYSDHGQRE</sequence>
<dbReference type="OrthoDB" id="8812556at2"/>
<gene>
    <name evidence="3" type="ORF">THITH_09750</name>
</gene>
<accession>W0DIQ7</accession>
<evidence type="ECO:0000313" key="4">
    <source>
        <dbReference type="Proteomes" id="UP000005289"/>
    </source>
</evidence>
<dbReference type="EMBL" id="CP007029">
    <property type="protein sequence ID" value="AHE98499.1"/>
    <property type="molecule type" value="Genomic_DNA"/>
</dbReference>
<protein>
    <recommendedName>
        <fullName evidence="5">DUF2304 domain-containing protein</fullName>
    </recommendedName>
</protein>
<dbReference type="InterPro" id="IPR019277">
    <property type="entry name" value="DUF2304"/>
</dbReference>
<keyword evidence="2" id="KW-0472">Membrane</keyword>
<evidence type="ECO:0000256" key="1">
    <source>
        <dbReference type="SAM" id="MobiDB-lite"/>
    </source>
</evidence>
<evidence type="ECO:0008006" key="5">
    <source>
        <dbReference type="Google" id="ProtNLM"/>
    </source>
</evidence>
<feature type="transmembrane region" description="Helical" evidence="2">
    <location>
        <begin position="35"/>
        <end position="57"/>
    </location>
</feature>